<reference evidence="1 2" key="1">
    <citation type="submission" date="2018-12" db="EMBL/GenBank/DDBJ databases">
        <title>Rubrispira sanarue gen. nov., sp., nov., a member of the order Silvanigrellales, isolated from a brackish lake in Hamamatsu Japan.</title>
        <authorList>
            <person name="Maejima Y."/>
            <person name="Iino T."/>
            <person name="Muraguchi Y."/>
            <person name="Fukuda K."/>
            <person name="Nojiri H."/>
            <person name="Ohkuma M."/>
            <person name="Moriuchi R."/>
            <person name="Dohra H."/>
            <person name="Kimbara K."/>
            <person name="Shintani M."/>
        </authorList>
    </citation>
    <scope>NUCLEOTIDE SEQUENCE [LARGE SCALE GENOMIC DNA]</scope>
    <source>
        <strain evidence="1 2">RF1110005</strain>
    </source>
</reference>
<dbReference type="AlphaFoldDB" id="A0A4P2VJ97"/>
<sequence>MEDEKFDKEIQKNHFILTKEDAPCCYEAISKYEAKLIVEVYESIKENLDIYKGHSDLACDKIRILVIPTLLNDGLIEEVSGGYRALHGNIIFKLDKYSLVKLAPQWMQSASDKVNKDNAQNTKTYLFNCKKISRRDLDDIISLQNALLKKVSELKSTPDYEIEELDIFGYRFYTERD</sequence>
<accession>A0A4P2VJ97</accession>
<organism evidence="1 2">
    <name type="scientific">Fluviispira sanaruensis</name>
    <dbReference type="NCBI Taxonomy" id="2493639"/>
    <lineage>
        <taxon>Bacteria</taxon>
        <taxon>Pseudomonadati</taxon>
        <taxon>Bdellovibrionota</taxon>
        <taxon>Oligoflexia</taxon>
        <taxon>Silvanigrellales</taxon>
        <taxon>Silvanigrellaceae</taxon>
        <taxon>Fluviispira</taxon>
    </lineage>
</organism>
<dbReference type="KEGG" id="sbf:JCM31447_09990"/>
<gene>
    <name evidence="1" type="ORF">JCM31447_09990</name>
</gene>
<proteinExistence type="predicted"/>
<keyword evidence="2" id="KW-1185">Reference proteome</keyword>
<evidence type="ECO:0000313" key="2">
    <source>
        <dbReference type="Proteomes" id="UP000291236"/>
    </source>
</evidence>
<dbReference type="Proteomes" id="UP000291236">
    <property type="component" value="Chromosome"/>
</dbReference>
<protein>
    <submittedName>
        <fullName evidence="1">Uncharacterized protein</fullName>
    </submittedName>
</protein>
<name>A0A4P2VJ97_FLUSA</name>
<evidence type="ECO:0000313" key="1">
    <source>
        <dbReference type="EMBL" id="BBH52558.1"/>
    </source>
</evidence>
<dbReference type="EMBL" id="AP019368">
    <property type="protein sequence ID" value="BBH52558.1"/>
    <property type="molecule type" value="Genomic_DNA"/>
</dbReference>
<dbReference type="RefSeq" id="WP_130607166.1">
    <property type="nucleotide sequence ID" value="NZ_AP019368.1"/>
</dbReference>